<keyword evidence="3" id="KW-1185">Reference proteome</keyword>
<gene>
    <name evidence="2" type="ORF">KI659_11535</name>
</gene>
<proteinExistence type="predicted"/>
<evidence type="ECO:0000256" key="1">
    <source>
        <dbReference type="SAM" id="SignalP"/>
    </source>
</evidence>
<keyword evidence="1" id="KW-0732">Signal</keyword>
<dbReference type="SUPFAM" id="SSF69304">
    <property type="entry name" value="Tricorn protease N-terminal domain"/>
    <property type="match status" value="1"/>
</dbReference>
<evidence type="ECO:0000313" key="3">
    <source>
        <dbReference type="Proteomes" id="UP001319104"/>
    </source>
</evidence>
<organism evidence="2 3">
    <name type="scientific">Litoribacter ruber</name>
    <dbReference type="NCBI Taxonomy" id="702568"/>
    <lineage>
        <taxon>Bacteria</taxon>
        <taxon>Pseudomonadati</taxon>
        <taxon>Bacteroidota</taxon>
        <taxon>Cytophagia</taxon>
        <taxon>Cytophagales</taxon>
        <taxon>Cyclobacteriaceae</taxon>
        <taxon>Litoribacter</taxon>
    </lineage>
</organism>
<dbReference type="PANTHER" id="PTHR36842:SF1">
    <property type="entry name" value="PROTEIN TOLB"/>
    <property type="match status" value="1"/>
</dbReference>
<dbReference type="PANTHER" id="PTHR36842">
    <property type="entry name" value="PROTEIN TOLB HOMOLOG"/>
    <property type="match status" value="1"/>
</dbReference>
<dbReference type="AlphaFoldDB" id="A0AAP2CH88"/>
<feature type="chain" id="PRO_5042868086" description="WD40 repeat domain-containing protein" evidence="1">
    <location>
        <begin position="22"/>
        <end position="302"/>
    </location>
</feature>
<protein>
    <recommendedName>
        <fullName evidence="4">WD40 repeat domain-containing protein</fullName>
    </recommendedName>
</protein>
<comment type="caution">
    <text evidence="2">The sequence shown here is derived from an EMBL/GenBank/DDBJ whole genome shotgun (WGS) entry which is preliminary data.</text>
</comment>
<name>A0AAP2CH88_9BACT</name>
<dbReference type="EMBL" id="JAHCMY010000005">
    <property type="protein sequence ID" value="MBS9524643.1"/>
    <property type="molecule type" value="Genomic_DNA"/>
</dbReference>
<evidence type="ECO:0008006" key="4">
    <source>
        <dbReference type="Google" id="ProtNLM"/>
    </source>
</evidence>
<dbReference type="Proteomes" id="UP001319104">
    <property type="component" value="Unassembled WGS sequence"/>
</dbReference>
<feature type="signal peptide" evidence="1">
    <location>
        <begin position="1"/>
        <end position="21"/>
    </location>
</feature>
<reference evidence="2 3" key="1">
    <citation type="submission" date="2021-05" db="EMBL/GenBank/DDBJ databases">
        <authorList>
            <person name="Zhang Z.D."/>
            <person name="Osman G."/>
        </authorList>
    </citation>
    <scope>NUCLEOTIDE SEQUENCE [LARGE SCALE GENOMIC DNA]</scope>
    <source>
        <strain evidence="2 3">KCTC 32217</strain>
    </source>
</reference>
<dbReference type="RefSeq" id="WP_213945489.1">
    <property type="nucleotide sequence ID" value="NZ_JAHCMY010000005.1"/>
</dbReference>
<dbReference type="Gene3D" id="2.120.10.30">
    <property type="entry name" value="TolB, C-terminal domain"/>
    <property type="match status" value="1"/>
</dbReference>
<accession>A0AAP2CH88</accession>
<evidence type="ECO:0000313" key="2">
    <source>
        <dbReference type="EMBL" id="MBS9524643.1"/>
    </source>
</evidence>
<dbReference type="InterPro" id="IPR011042">
    <property type="entry name" value="6-blade_b-propeller_TolB-like"/>
</dbReference>
<sequence length="302" mass="34457">MYRLFALTLGLVLAANSNLIAQGSTDIIALETTYLPVLGTFKIDAGSAKKITDRKGYDNQPGFINDKQMVFSSQDDTGFHDIILYNFETEKFTNITRTDSKSEFSPSLTDCGQYISAVTVEEDSTQRLWLYPINMGEPEVLYDDIAPVGYYDWYDNKAAMFIVGQPHKLIYPYSRDEVITIAENIGRSIRKRPKTDQITYINKANSVVVDGKPVLEIMSYDLEKRRKEVIGLTHTSSEDFIWVDKNQILMAENNKLYIKNIRKNSDWKELGTVEVPGYANISRMAISPKSNKLLLVMDRQER</sequence>